<evidence type="ECO:0000256" key="1">
    <source>
        <dbReference type="SAM" id="Phobius"/>
    </source>
</evidence>
<reference evidence="3" key="1">
    <citation type="submission" date="2023-05" db="EMBL/GenBank/DDBJ databases">
        <title>Draft genome of Pseudofrankia sp. BMG5.37.</title>
        <authorList>
            <person name="Gtari M."/>
            <person name="Ghodhbane F."/>
            <person name="Sbissi I."/>
        </authorList>
    </citation>
    <scope>NUCLEOTIDE SEQUENCE [LARGE SCALE GENOMIC DNA]</scope>
    <source>
        <strain evidence="3">BMG 814</strain>
    </source>
</reference>
<keyword evidence="3" id="KW-1185">Reference proteome</keyword>
<feature type="transmembrane region" description="Helical" evidence="1">
    <location>
        <begin position="117"/>
        <end position="140"/>
    </location>
</feature>
<evidence type="ECO:0000313" key="2">
    <source>
        <dbReference type="EMBL" id="MDP5183344.1"/>
    </source>
</evidence>
<feature type="transmembrane region" description="Helical" evidence="1">
    <location>
        <begin position="36"/>
        <end position="54"/>
    </location>
</feature>
<keyword evidence="1" id="KW-1133">Transmembrane helix</keyword>
<keyword evidence="1" id="KW-0812">Transmembrane</keyword>
<evidence type="ECO:0000313" key="3">
    <source>
        <dbReference type="Proteomes" id="UP001233673"/>
    </source>
</evidence>
<dbReference type="RefSeq" id="WP_305999977.1">
    <property type="nucleotide sequence ID" value="NZ_JASNFN010000012.1"/>
</dbReference>
<accession>A0ABT9ICP2</accession>
<proteinExistence type="predicted"/>
<comment type="caution">
    <text evidence="2">The sequence shown here is derived from an EMBL/GenBank/DDBJ whole genome shotgun (WGS) entry which is preliminary data.</text>
</comment>
<protein>
    <submittedName>
        <fullName evidence="2">Uncharacterized protein</fullName>
    </submittedName>
</protein>
<dbReference type="EMBL" id="JASNFN010000012">
    <property type="protein sequence ID" value="MDP5183344.1"/>
    <property type="molecule type" value="Genomic_DNA"/>
</dbReference>
<organism evidence="2 3">
    <name type="scientific">Blastococcus carthaginiensis</name>
    <dbReference type="NCBI Taxonomy" id="3050034"/>
    <lineage>
        <taxon>Bacteria</taxon>
        <taxon>Bacillati</taxon>
        <taxon>Actinomycetota</taxon>
        <taxon>Actinomycetes</taxon>
        <taxon>Geodermatophilales</taxon>
        <taxon>Geodermatophilaceae</taxon>
        <taxon>Blastococcus</taxon>
    </lineage>
</organism>
<feature type="transmembrane region" description="Helical" evidence="1">
    <location>
        <begin position="91"/>
        <end position="111"/>
    </location>
</feature>
<keyword evidence="1" id="KW-0472">Membrane</keyword>
<dbReference type="Proteomes" id="UP001233673">
    <property type="component" value="Unassembled WGS sequence"/>
</dbReference>
<feature type="transmembrane region" description="Helical" evidence="1">
    <location>
        <begin position="60"/>
        <end position="79"/>
    </location>
</feature>
<name>A0ABT9ICP2_9ACTN</name>
<gene>
    <name evidence="2" type="ORF">QOZ88_11900</name>
</gene>
<sequence length="147" mass="15983">METPSDRTPSPQEARDALAQLARDEDAVRYPPIPRWFFLVGAAVVAGVTLAQLLPPRTAGIVVLPLVVLMALLAHRYWFNADGVSGASVKVGDMAAYLTVILGTFGIGWLVEATTDAWWIWFPCAAVTATTVLVTGERYVREFGHAR</sequence>